<accession>A0A8W8J7S9</accession>
<dbReference type="Pfam" id="PF13911">
    <property type="entry name" value="AhpC-TSA_2"/>
    <property type="match status" value="1"/>
</dbReference>
<dbReference type="GO" id="GO:0047017">
    <property type="term" value="F:prostaglandin F synthase activity"/>
    <property type="evidence" value="ECO:0007669"/>
    <property type="project" value="TreeGrafter"/>
</dbReference>
<dbReference type="EnsemblMetazoa" id="G17450.8">
    <property type="protein sequence ID" value="G17450.8:cds"/>
    <property type="gene ID" value="G17450"/>
</dbReference>
<dbReference type="PANTHER" id="PTHR28630:SF29">
    <property type="entry name" value="PROSTAMIDE_PROSTAGLANDIN F SYNTHASE"/>
    <property type="match status" value="1"/>
</dbReference>
<dbReference type="GO" id="GO:0001516">
    <property type="term" value="P:prostaglandin biosynthetic process"/>
    <property type="evidence" value="ECO:0007669"/>
    <property type="project" value="TreeGrafter"/>
</dbReference>
<keyword evidence="3" id="KW-0560">Oxidoreductase</keyword>
<reference evidence="4" key="1">
    <citation type="submission" date="2022-08" db="UniProtKB">
        <authorList>
            <consortium name="EnsemblMetazoa"/>
        </authorList>
    </citation>
    <scope>IDENTIFICATION</scope>
    <source>
        <strain evidence="4">05x7-T-G4-1.051#20</strain>
    </source>
</reference>
<dbReference type="InterPro" id="IPR032801">
    <property type="entry name" value="PXL2A/B/C"/>
</dbReference>
<organism evidence="4 5">
    <name type="scientific">Magallana gigas</name>
    <name type="common">Pacific oyster</name>
    <name type="synonym">Crassostrea gigas</name>
    <dbReference type="NCBI Taxonomy" id="29159"/>
    <lineage>
        <taxon>Eukaryota</taxon>
        <taxon>Metazoa</taxon>
        <taxon>Spiralia</taxon>
        <taxon>Lophotrochozoa</taxon>
        <taxon>Mollusca</taxon>
        <taxon>Bivalvia</taxon>
        <taxon>Autobranchia</taxon>
        <taxon>Pteriomorphia</taxon>
        <taxon>Ostreida</taxon>
        <taxon>Ostreoidea</taxon>
        <taxon>Ostreidae</taxon>
        <taxon>Magallana</taxon>
    </lineage>
</organism>
<dbReference type="GO" id="GO:0005737">
    <property type="term" value="C:cytoplasm"/>
    <property type="evidence" value="ECO:0007669"/>
    <property type="project" value="UniProtKB-SubCell"/>
</dbReference>
<evidence type="ECO:0000313" key="4">
    <source>
        <dbReference type="EnsemblMetazoa" id="G17450.8:cds"/>
    </source>
</evidence>
<keyword evidence="5" id="KW-1185">Reference proteome</keyword>
<comment type="subcellular location">
    <subcellularLocation>
        <location evidence="1">Cytoplasm</location>
    </subcellularLocation>
</comment>
<dbReference type="AlphaFoldDB" id="A0A8W8J7S9"/>
<dbReference type="Proteomes" id="UP000005408">
    <property type="component" value="Unassembled WGS sequence"/>
</dbReference>
<evidence type="ECO:0000256" key="3">
    <source>
        <dbReference type="ARBA" id="ARBA00023002"/>
    </source>
</evidence>
<evidence type="ECO:0008006" key="6">
    <source>
        <dbReference type="Google" id="ProtNLM"/>
    </source>
</evidence>
<evidence type="ECO:0000256" key="2">
    <source>
        <dbReference type="ARBA" id="ARBA00022490"/>
    </source>
</evidence>
<keyword evidence="2" id="KW-0963">Cytoplasm</keyword>
<dbReference type="PANTHER" id="PTHR28630">
    <property type="match status" value="1"/>
</dbReference>
<sequence>MDLNKIKNNLVKSVATGEDVKLESFWEKQTCEVSTIHPRLEANNIRFVGIGVEELGVEDFVKGGFFPGELYIDTKKQCYKDLGFKRLNIFSGIGAIFAKTTRDGLAKAKEQNIDGNMKGDGFQNGGALVVKAGGKEVIYSYKQEDPGLYVQPNDILKALGLEETKEAPKVEEASGGG</sequence>
<proteinExistence type="predicted"/>
<evidence type="ECO:0000256" key="1">
    <source>
        <dbReference type="ARBA" id="ARBA00004496"/>
    </source>
</evidence>
<evidence type="ECO:0000313" key="5">
    <source>
        <dbReference type="Proteomes" id="UP000005408"/>
    </source>
</evidence>
<name>A0A8W8J7S9_MAGGI</name>
<protein>
    <recommendedName>
        <fullName evidence="6">Prostamide/prostaglandin F synthase</fullName>
    </recommendedName>
</protein>